<dbReference type="InterPro" id="IPR029044">
    <property type="entry name" value="Nucleotide-diphossugar_trans"/>
</dbReference>
<evidence type="ECO:0000259" key="1">
    <source>
        <dbReference type="Pfam" id="PF00535"/>
    </source>
</evidence>
<dbReference type="GO" id="GO:0044010">
    <property type="term" value="P:single-species biofilm formation"/>
    <property type="evidence" value="ECO:0007669"/>
    <property type="project" value="TreeGrafter"/>
</dbReference>
<dbReference type="Gene3D" id="3.90.550.10">
    <property type="entry name" value="Spore Coat Polysaccharide Biosynthesis Protein SpsA, Chain A"/>
    <property type="match status" value="1"/>
</dbReference>
<dbReference type="SUPFAM" id="SSF53448">
    <property type="entry name" value="Nucleotide-diphospho-sugar transferases"/>
    <property type="match status" value="1"/>
</dbReference>
<reference evidence="2" key="1">
    <citation type="journal article" date="2007" name="J. Bacteriol.">
        <title>Comparative genome analysis of four magnetotactic bacteria reveals a complex set of group-specific genes implicated in magnetosome biomineralization and function.</title>
        <authorList>
            <person name="Richter M."/>
            <person name="Kube M."/>
            <person name="Bazylinski D.A."/>
            <person name="Lombardot T."/>
            <person name="Gloeckner F.O."/>
            <person name="Reinhardt R."/>
            <person name="Schueler D."/>
        </authorList>
    </citation>
    <scope>NUCLEOTIDE SEQUENCE</scope>
    <source>
        <strain evidence="2">MSR-1</strain>
    </source>
</reference>
<gene>
    <name evidence="2" type="ORF">MGR_3604</name>
</gene>
<organism evidence="2">
    <name type="scientific">Magnetospirillum gryphiswaldense</name>
    <dbReference type="NCBI Taxonomy" id="55518"/>
    <lineage>
        <taxon>Bacteria</taxon>
        <taxon>Pseudomonadati</taxon>
        <taxon>Pseudomonadota</taxon>
        <taxon>Alphaproteobacteria</taxon>
        <taxon>Rhodospirillales</taxon>
        <taxon>Rhodospirillaceae</taxon>
        <taxon>Magnetospirillum</taxon>
    </lineage>
</organism>
<accession>A4U2U0</accession>
<evidence type="ECO:0000313" key="2">
    <source>
        <dbReference type="EMBL" id="CAM77197.1"/>
    </source>
</evidence>
<dbReference type="PANTHER" id="PTHR43685:SF2">
    <property type="entry name" value="GLYCOSYLTRANSFERASE 2-LIKE DOMAIN-CONTAINING PROTEIN"/>
    <property type="match status" value="1"/>
</dbReference>
<dbReference type="InterPro" id="IPR050834">
    <property type="entry name" value="Glycosyltransf_2"/>
</dbReference>
<dbReference type="PANTHER" id="PTHR43685">
    <property type="entry name" value="GLYCOSYLTRANSFERASE"/>
    <property type="match status" value="1"/>
</dbReference>
<dbReference type="CDD" id="cd00761">
    <property type="entry name" value="Glyco_tranf_GTA_type"/>
    <property type="match status" value="1"/>
</dbReference>
<protein>
    <submittedName>
        <fullName evidence="2">Glycosyltransferases involved in cell wall biogenesis</fullName>
    </submittedName>
</protein>
<proteinExistence type="predicted"/>
<sequence>MTRPVVPVSVIMPAYNNAATVRRALSSVAAQSVAPMQVVVVDDGSADESAQRAQSCAALLAPTELVVISQANAGAGAARNAAIALAKGEFLAFLDADDEWLPEKLEHSLAHLAGADILFVSHDMDVQSKVGAVVPMDCAVHFNRARDPFSALMRRGFVATSTVVARRDAVLAAGGFAIHLRAAQDYDLWLRLAQNGRFVVFPGAWTRYHLNDSGITANVEQRRLCSLMVLHRNMVGLYGRSGAWATVILRTAIIHYEAASAHIGRRQLGPALAALLRFPYCLAGTLLLFLRGKSTPGGAECR</sequence>
<dbReference type="Pfam" id="PF00535">
    <property type="entry name" value="Glycos_transf_2"/>
    <property type="match status" value="1"/>
</dbReference>
<dbReference type="GO" id="GO:0016740">
    <property type="term" value="F:transferase activity"/>
    <property type="evidence" value="ECO:0007669"/>
    <property type="project" value="UniProtKB-KW"/>
</dbReference>
<dbReference type="EMBL" id="CU459003">
    <property type="protein sequence ID" value="CAM77197.1"/>
    <property type="molecule type" value="Genomic_DNA"/>
</dbReference>
<name>A4U2U0_9PROT</name>
<dbReference type="RefSeq" id="WP_106003086.1">
    <property type="nucleotide sequence ID" value="NZ_CP027527.1"/>
</dbReference>
<dbReference type="AlphaFoldDB" id="A4U2U0"/>
<feature type="domain" description="Glycosyltransferase 2-like" evidence="1">
    <location>
        <begin position="9"/>
        <end position="114"/>
    </location>
</feature>
<keyword evidence="2" id="KW-0808">Transferase</keyword>
<dbReference type="InterPro" id="IPR001173">
    <property type="entry name" value="Glyco_trans_2-like"/>
</dbReference>